<evidence type="ECO:0000256" key="5">
    <source>
        <dbReference type="SAM" id="MobiDB-lite"/>
    </source>
</evidence>
<feature type="domain" description="HTH tetR-type" evidence="6">
    <location>
        <begin position="74"/>
        <end position="134"/>
    </location>
</feature>
<sequence>MTTLVARPTACRLQAAALPSAMSSSMPRVRFGPGVHIAKGGQLGRQTGQARGQHIPDPVDTNHSSGDGRVERGNRTRRAVLRHAVDIASVDGLDGLSIGRLASELGHSKSGIFALFGSKEELQVATVHEAVRLYESYVVEPARTTEAGLQRVWRLAELWFDYSRSRVFPGGCFFFGVSAEVDARPGPVRDAVGAARSAWVGYLAHQLELGRRAGTLRPEVDIDQTVFEITAFLEASNGASLLHDDDVAYDRAAKAVLRVLREASAHPDRLPLAPR</sequence>
<evidence type="ECO:0000256" key="4">
    <source>
        <dbReference type="PROSITE-ProRule" id="PRU00335"/>
    </source>
</evidence>
<dbReference type="PANTHER" id="PTHR47506">
    <property type="entry name" value="TRANSCRIPTIONAL REGULATORY PROTEIN"/>
    <property type="match status" value="1"/>
</dbReference>
<feature type="DNA-binding region" description="H-T-H motif" evidence="4">
    <location>
        <begin position="97"/>
        <end position="116"/>
    </location>
</feature>
<evidence type="ECO:0000313" key="8">
    <source>
        <dbReference type="Proteomes" id="UP000095210"/>
    </source>
</evidence>
<evidence type="ECO:0000256" key="2">
    <source>
        <dbReference type="ARBA" id="ARBA00023125"/>
    </source>
</evidence>
<proteinExistence type="predicted"/>
<keyword evidence="3" id="KW-0804">Transcription</keyword>
<dbReference type="Pfam" id="PF00440">
    <property type="entry name" value="TetR_N"/>
    <property type="match status" value="1"/>
</dbReference>
<organism evidence="7 8">
    <name type="scientific">Actinoalloteichus hymeniacidonis</name>
    <dbReference type="NCBI Taxonomy" id="340345"/>
    <lineage>
        <taxon>Bacteria</taxon>
        <taxon>Bacillati</taxon>
        <taxon>Actinomycetota</taxon>
        <taxon>Actinomycetes</taxon>
        <taxon>Pseudonocardiales</taxon>
        <taxon>Pseudonocardiaceae</taxon>
        <taxon>Actinoalloteichus</taxon>
    </lineage>
</organism>
<reference evidence="8" key="1">
    <citation type="submission" date="2016-03" db="EMBL/GenBank/DDBJ databases">
        <title>Complete genome sequence of the type strain Actinoalloteichus hymeniacidonis DSM 45092.</title>
        <authorList>
            <person name="Schaffert L."/>
            <person name="Albersmeier A."/>
            <person name="Winkler A."/>
            <person name="Kalinowski J."/>
            <person name="Zotchev S."/>
            <person name="Ruckert C."/>
        </authorList>
    </citation>
    <scope>NUCLEOTIDE SEQUENCE [LARGE SCALE GENOMIC DNA]</scope>
    <source>
        <strain evidence="8">HPA177(T) (DSM 45092(T))</strain>
    </source>
</reference>
<dbReference type="Gene3D" id="1.10.10.60">
    <property type="entry name" value="Homeodomain-like"/>
    <property type="match status" value="1"/>
</dbReference>
<dbReference type="InterPro" id="IPR036271">
    <property type="entry name" value="Tet_transcr_reg_TetR-rel_C_sf"/>
</dbReference>
<dbReference type="EMBL" id="CP014859">
    <property type="protein sequence ID" value="AOS61162.1"/>
    <property type="molecule type" value="Genomic_DNA"/>
</dbReference>
<dbReference type="Pfam" id="PF16925">
    <property type="entry name" value="TetR_C_13"/>
    <property type="match status" value="1"/>
</dbReference>
<dbReference type="AlphaFoldDB" id="A0AAC9HKS3"/>
<evidence type="ECO:0000256" key="1">
    <source>
        <dbReference type="ARBA" id="ARBA00023015"/>
    </source>
</evidence>
<dbReference type="GO" id="GO:0003677">
    <property type="term" value="F:DNA binding"/>
    <property type="evidence" value="ECO:0007669"/>
    <property type="project" value="UniProtKB-UniRule"/>
</dbReference>
<dbReference type="SUPFAM" id="SSF46689">
    <property type="entry name" value="Homeodomain-like"/>
    <property type="match status" value="1"/>
</dbReference>
<evidence type="ECO:0000259" key="6">
    <source>
        <dbReference type="PROSITE" id="PS50977"/>
    </source>
</evidence>
<gene>
    <name evidence="7" type="ORF">TL08_01615</name>
</gene>
<keyword evidence="1" id="KW-0805">Transcription regulation</keyword>
<dbReference type="PROSITE" id="PS50977">
    <property type="entry name" value="HTH_TETR_2"/>
    <property type="match status" value="1"/>
</dbReference>
<dbReference type="SUPFAM" id="SSF48498">
    <property type="entry name" value="Tetracyclin repressor-like, C-terminal domain"/>
    <property type="match status" value="1"/>
</dbReference>
<evidence type="ECO:0000313" key="7">
    <source>
        <dbReference type="EMBL" id="AOS61162.1"/>
    </source>
</evidence>
<dbReference type="Proteomes" id="UP000095210">
    <property type="component" value="Chromosome"/>
</dbReference>
<evidence type="ECO:0000256" key="3">
    <source>
        <dbReference type="ARBA" id="ARBA00023163"/>
    </source>
</evidence>
<keyword evidence="2 4" id="KW-0238">DNA-binding</keyword>
<name>A0AAC9HKS3_9PSEU</name>
<dbReference type="PANTHER" id="PTHR47506:SF6">
    <property type="entry name" value="HTH-TYPE TRANSCRIPTIONAL REPRESSOR NEMR"/>
    <property type="match status" value="1"/>
</dbReference>
<keyword evidence="8" id="KW-1185">Reference proteome</keyword>
<dbReference type="InterPro" id="IPR009057">
    <property type="entry name" value="Homeodomain-like_sf"/>
</dbReference>
<protein>
    <submittedName>
        <fullName evidence="7">Transcriptional regulator, TetR family</fullName>
    </submittedName>
</protein>
<dbReference type="Gene3D" id="1.10.357.10">
    <property type="entry name" value="Tetracycline Repressor, domain 2"/>
    <property type="match status" value="1"/>
</dbReference>
<dbReference type="KEGG" id="ahm:TL08_01615"/>
<dbReference type="InterPro" id="IPR011075">
    <property type="entry name" value="TetR_C"/>
</dbReference>
<feature type="region of interest" description="Disordered" evidence="5">
    <location>
        <begin position="39"/>
        <end position="73"/>
    </location>
</feature>
<dbReference type="InterPro" id="IPR001647">
    <property type="entry name" value="HTH_TetR"/>
</dbReference>
<accession>A0AAC9HKS3</accession>